<dbReference type="EMBL" id="BRXY01000089">
    <property type="protein sequence ID" value="GMH63939.1"/>
    <property type="molecule type" value="Genomic_DNA"/>
</dbReference>
<organism evidence="3 4">
    <name type="scientific">Triparma strigata</name>
    <dbReference type="NCBI Taxonomy" id="1606541"/>
    <lineage>
        <taxon>Eukaryota</taxon>
        <taxon>Sar</taxon>
        <taxon>Stramenopiles</taxon>
        <taxon>Ochrophyta</taxon>
        <taxon>Bolidophyceae</taxon>
        <taxon>Parmales</taxon>
        <taxon>Triparmaceae</taxon>
        <taxon>Triparma</taxon>
    </lineage>
</organism>
<evidence type="ECO:0000313" key="4">
    <source>
        <dbReference type="Proteomes" id="UP001165085"/>
    </source>
</evidence>
<keyword evidence="4" id="KW-1185">Reference proteome</keyword>
<feature type="transmembrane region" description="Helical" evidence="1">
    <location>
        <begin position="50"/>
        <end position="73"/>
    </location>
</feature>
<feature type="domain" description="SHOCT" evidence="2">
    <location>
        <begin position="205"/>
        <end position="231"/>
    </location>
</feature>
<dbReference type="InterPro" id="IPR018649">
    <property type="entry name" value="SHOCT"/>
</dbReference>
<evidence type="ECO:0000256" key="1">
    <source>
        <dbReference type="SAM" id="Phobius"/>
    </source>
</evidence>
<keyword evidence="1" id="KW-1133">Transmembrane helix</keyword>
<feature type="transmembrane region" description="Helical" evidence="1">
    <location>
        <begin position="79"/>
        <end position="100"/>
    </location>
</feature>
<gene>
    <name evidence="3" type="ORF">TrST_g9288</name>
</gene>
<accession>A0A9W7A8P8</accession>
<name>A0A9W7A8P8_9STRA</name>
<proteinExistence type="predicted"/>
<dbReference type="Pfam" id="PF09851">
    <property type="entry name" value="SHOCT"/>
    <property type="match status" value="1"/>
</dbReference>
<protein>
    <recommendedName>
        <fullName evidence="2">SHOCT domain-containing protein</fullName>
    </recommendedName>
</protein>
<dbReference type="Proteomes" id="UP001165085">
    <property type="component" value="Unassembled WGS sequence"/>
</dbReference>
<evidence type="ECO:0000259" key="2">
    <source>
        <dbReference type="Pfam" id="PF09851"/>
    </source>
</evidence>
<keyword evidence="1" id="KW-0812">Transmembrane</keyword>
<keyword evidence="1" id="KW-0472">Membrane</keyword>
<dbReference type="OrthoDB" id="10411332at2759"/>
<comment type="caution">
    <text evidence="3">The sequence shown here is derived from an EMBL/GenBank/DDBJ whole genome shotgun (WGS) entry which is preliminary data.</text>
</comment>
<sequence>MCQHVVTKEFVVDSGIYQNKFEGMEIEIIRMKASLGYDPRKAIMASDISGNAFGGCLARLMSTIFILFFFSFWNFVVFMMPWCIANLYTWPLAIFCALYGTYKIIFNFKSNGLEGAITDKYSNQQGGGPNIIDAEISVPSAGAAYVPAYPNAPAHIPGLSHSHNDWGMSSSMRNIGAHSIGEKATSYFTPTAHPSNQFEEPLEARIQKLAEMRDKGILSEAEFAQAKMKLLTSV</sequence>
<evidence type="ECO:0000313" key="3">
    <source>
        <dbReference type="EMBL" id="GMH63939.1"/>
    </source>
</evidence>
<reference evidence="4" key="1">
    <citation type="journal article" date="2023" name="Commun. Biol.">
        <title>Genome analysis of Parmales, the sister group of diatoms, reveals the evolutionary specialization of diatoms from phago-mixotrophs to photoautotrophs.</title>
        <authorList>
            <person name="Ban H."/>
            <person name="Sato S."/>
            <person name="Yoshikawa S."/>
            <person name="Yamada K."/>
            <person name="Nakamura Y."/>
            <person name="Ichinomiya M."/>
            <person name="Sato N."/>
            <person name="Blanc-Mathieu R."/>
            <person name="Endo H."/>
            <person name="Kuwata A."/>
            <person name="Ogata H."/>
        </authorList>
    </citation>
    <scope>NUCLEOTIDE SEQUENCE [LARGE SCALE GENOMIC DNA]</scope>
    <source>
        <strain evidence="4">NIES 3701</strain>
    </source>
</reference>
<dbReference type="AlphaFoldDB" id="A0A9W7A8P8"/>